<evidence type="ECO:0000313" key="1">
    <source>
        <dbReference type="EMBL" id="SDJ17163.1"/>
    </source>
</evidence>
<evidence type="ECO:0000313" key="2">
    <source>
        <dbReference type="Proteomes" id="UP000199527"/>
    </source>
</evidence>
<dbReference type="EMBL" id="FNEM01000005">
    <property type="protein sequence ID" value="SDJ17163.1"/>
    <property type="molecule type" value="Genomic_DNA"/>
</dbReference>
<reference evidence="2" key="1">
    <citation type="submission" date="2016-10" db="EMBL/GenBank/DDBJ databases">
        <authorList>
            <person name="Varghese N."/>
            <person name="Submissions S."/>
        </authorList>
    </citation>
    <scope>NUCLEOTIDE SEQUENCE [LARGE SCALE GENOMIC DNA]</scope>
    <source>
        <strain evidence="2">DSM 23317</strain>
    </source>
</reference>
<dbReference type="Proteomes" id="UP000199527">
    <property type="component" value="Unassembled WGS sequence"/>
</dbReference>
<sequence>MRSKARVMTLTVDGFPASTFPFYRFELLFSETRS</sequence>
<dbReference type="AlphaFoldDB" id="A0A1G8RJT9"/>
<name>A0A1G8RJT9_9GAMM</name>
<gene>
    <name evidence="1" type="ORF">SAMN04488540_105197</name>
</gene>
<keyword evidence="2" id="KW-1185">Reference proteome</keyword>
<protein>
    <submittedName>
        <fullName evidence="1">Uncharacterized protein</fullName>
    </submittedName>
</protein>
<proteinExistence type="predicted"/>
<organism evidence="1 2">
    <name type="scientific">Ferrimonas sediminum</name>
    <dbReference type="NCBI Taxonomy" id="718193"/>
    <lineage>
        <taxon>Bacteria</taxon>
        <taxon>Pseudomonadati</taxon>
        <taxon>Pseudomonadota</taxon>
        <taxon>Gammaproteobacteria</taxon>
        <taxon>Alteromonadales</taxon>
        <taxon>Ferrimonadaceae</taxon>
        <taxon>Ferrimonas</taxon>
    </lineage>
</organism>
<accession>A0A1G8RJT9</accession>